<evidence type="ECO:0000313" key="4">
    <source>
        <dbReference type="Proteomes" id="UP000825483"/>
    </source>
</evidence>
<proteinExistence type="predicted"/>
<dbReference type="EMBL" id="BPUB01000001">
    <property type="protein sequence ID" value="GJG58784.1"/>
    <property type="molecule type" value="Genomic_DNA"/>
</dbReference>
<reference evidence="3" key="1">
    <citation type="journal article" date="2022" name="Int. J. Syst. Evol. Microbiol.">
        <title>Prevotella lacticifex sp. nov., isolated from the rumen of cows.</title>
        <authorList>
            <person name="Shinkai T."/>
            <person name="Ikeyama N."/>
            <person name="Kumagai M."/>
            <person name="Ohmori H."/>
            <person name="Sakamoto M."/>
            <person name="Ohkuma M."/>
            <person name="Mitsumori M."/>
        </authorList>
    </citation>
    <scope>NUCLEOTIDE SEQUENCE</scope>
    <source>
        <strain evidence="3">R5076</strain>
    </source>
</reference>
<keyword evidence="4" id="KW-1185">Reference proteome</keyword>
<dbReference type="Gene3D" id="3.30.1150.10">
    <property type="match status" value="1"/>
</dbReference>
<keyword evidence="1" id="KW-0732">Signal</keyword>
<organism evidence="3 4">
    <name type="scientific">Prevotella lacticifex</name>
    <dbReference type="NCBI Taxonomy" id="2854755"/>
    <lineage>
        <taxon>Bacteria</taxon>
        <taxon>Pseudomonadati</taxon>
        <taxon>Bacteroidota</taxon>
        <taxon>Bacteroidia</taxon>
        <taxon>Bacteroidales</taxon>
        <taxon>Prevotellaceae</taxon>
        <taxon>Prevotella</taxon>
    </lineage>
</organism>
<dbReference type="AlphaFoldDB" id="A0A9R1CA22"/>
<evidence type="ECO:0000256" key="1">
    <source>
        <dbReference type="SAM" id="SignalP"/>
    </source>
</evidence>
<sequence>MNRRKLIMLVVALTAVLAMPLSAQTLEKNKLNLTKEAPAGMGEVYSLGDSLFADANDINRSSRFILYKKADMEYRHNALYGKFDGQLIEDYAKFPGNFKDWVSQNIVYPKKAIKKRIQGVVSIACLIDPTGHAINPQFVNQPNELIAKEAMRLLGIMPAWKPAHFNERNGYMSCILDFWFQLPEIKK</sequence>
<dbReference type="Pfam" id="PF03544">
    <property type="entry name" value="TonB_C"/>
    <property type="match status" value="1"/>
</dbReference>
<gene>
    <name evidence="3" type="ORF">PRLR5076_16350</name>
</gene>
<evidence type="ECO:0000313" key="3">
    <source>
        <dbReference type="EMBL" id="GJG58784.1"/>
    </source>
</evidence>
<dbReference type="InterPro" id="IPR037682">
    <property type="entry name" value="TonB_C"/>
</dbReference>
<dbReference type="PROSITE" id="PS52015">
    <property type="entry name" value="TONB_CTD"/>
    <property type="match status" value="1"/>
</dbReference>
<protein>
    <recommendedName>
        <fullName evidence="2">TonB C-terminal domain-containing protein</fullName>
    </recommendedName>
</protein>
<feature type="signal peptide" evidence="1">
    <location>
        <begin position="1"/>
        <end position="23"/>
    </location>
</feature>
<name>A0A9R1CA22_9BACT</name>
<dbReference type="GeneID" id="72467184"/>
<evidence type="ECO:0000259" key="2">
    <source>
        <dbReference type="PROSITE" id="PS52015"/>
    </source>
</evidence>
<feature type="domain" description="TonB C-terminal" evidence="2">
    <location>
        <begin position="93"/>
        <end position="187"/>
    </location>
</feature>
<dbReference type="SUPFAM" id="SSF74653">
    <property type="entry name" value="TolA/TonB C-terminal domain"/>
    <property type="match status" value="1"/>
</dbReference>
<dbReference type="Proteomes" id="UP000825483">
    <property type="component" value="Unassembled WGS sequence"/>
</dbReference>
<dbReference type="RefSeq" id="WP_223926032.1">
    <property type="nucleotide sequence ID" value="NZ_BPTU01000001.1"/>
</dbReference>
<comment type="caution">
    <text evidence="3">The sequence shown here is derived from an EMBL/GenBank/DDBJ whole genome shotgun (WGS) entry which is preliminary data.</text>
</comment>
<accession>A0A9R1CA22</accession>
<dbReference type="GO" id="GO:0055085">
    <property type="term" value="P:transmembrane transport"/>
    <property type="evidence" value="ECO:0007669"/>
    <property type="project" value="InterPro"/>
</dbReference>
<feature type="chain" id="PRO_5040469119" description="TonB C-terminal domain-containing protein" evidence="1">
    <location>
        <begin position="24"/>
        <end position="187"/>
    </location>
</feature>